<accession>A0A0J1BFX2</accession>
<comment type="caution">
    <text evidence="2">The sequence shown here is derived from an EMBL/GenBank/DDBJ whole genome shotgun (WGS) entry which is preliminary data.</text>
</comment>
<keyword evidence="3" id="KW-1185">Reference proteome</keyword>
<proteinExistence type="predicted"/>
<feature type="region of interest" description="Disordered" evidence="1">
    <location>
        <begin position="29"/>
        <end position="73"/>
    </location>
</feature>
<reference evidence="2" key="1">
    <citation type="submission" date="2015-05" db="EMBL/GenBank/DDBJ databases">
        <title>Permanent draft genome of Rhodopirellula islandicus K833.</title>
        <authorList>
            <person name="Kizina J."/>
            <person name="Richter M."/>
            <person name="Glockner F.O."/>
            <person name="Harder J."/>
        </authorList>
    </citation>
    <scope>NUCLEOTIDE SEQUENCE [LARGE SCALE GENOMIC DNA]</scope>
    <source>
        <strain evidence="2">K833</strain>
    </source>
</reference>
<organism evidence="2 3">
    <name type="scientific">Rhodopirellula islandica</name>
    <dbReference type="NCBI Taxonomy" id="595434"/>
    <lineage>
        <taxon>Bacteria</taxon>
        <taxon>Pseudomonadati</taxon>
        <taxon>Planctomycetota</taxon>
        <taxon>Planctomycetia</taxon>
        <taxon>Pirellulales</taxon>
        <taxon>Pirellulaceae</taxon>
        <taxon>Rhodopirellula</taxon>
    </lineage>
</organism>
<evidence type="ECO:0000313" key="2">
    <source>
        <dbReference type="EMBL" id="KLU05443.1"/>
    </source>
</evidence>
<sequence length="90" mass="10615">MYDGQSIRGRLYQLDWIFRFGFIGRLNRSIQRTETISTTPNPPPTEGRDDDDTINSNSKRRANPGRPRRNRFLCDREHRCHGLPQRTSKL</sequence>
<dbReference type="Proteomes" id="UP000036367">
    <property type="component" value="Unassembled WGS sequence"/>
</dbReference>
<dbReference type="AlphaFoldDB" id="A0A0J1BFX2"/>
<name>A0A0J1BFX2_RHOIS</name>
<gene>
    <name evidence="2" type="ORF">RISK_002075</name>
</gene>
<feature type="compositionally biased region" description="Basic residues" evidence="1">
    <location>
        <begin position="58"/>
        <end position="71"/>
    </location>
</feature>
<evidence type="ECO:0000256" key="1">
    <source>
        <dbReference type="SAM" id="MobiDB-lite"/>
    </source>
</evidence>
<evidence type="ECO:0000313" key="3">
    <source>
        <dbReference type="Proteomes" id="UP000036367"/>
    </source>
</evidence>
<dbReference type="STRING" id="595434.RISK_002075"/>
<dbReference type="EMBL" id="LECT01000017">
    <property type="protein sequence ID" value="KLU05443.1"/>
    <property type="molecule type" value="Genomic_DNA"/>
</dbReference>
<protein>
    <submittedName>
        <fullName evidence="2">Uncharacterized protein</fullName>
    </submittedName>
</protein>
<feature type="compositionally biased region" description="Polar residues" evidence="1">
    <location>
        <begin position="29"/>
        <end position="39"/>
    </location>
</feature>